<dbReference type="Pfam" id="PF13860">
    <property type="entry name" value="FlgD_ig"/>
    <property type="match status" value="1"/>
</dbReference>
<accession>X1AZJ6</accession>
<dbReference type="PROSITE" id="PS50022">
    <property type="entry name" value="FA58C_3"/>
    <property type="match status" value="1"/>
</dbReference>
<dbReference type="InterPro" id="IPR025965">
    <property type="entry name" value="FlgD/Vpr_Ig-like"/>
</dbReference>
<comment type="caution">
    <text evidence="2">The sequence shown here is derived from an EMBL/GenBank/DDBJ whole genome shotgun (WGS) entry which is preliminary data.</text>
</comment>
<feature type="non-terminal residue" evidence="2">
    <location>
        <position position="290"/>
    </location>
</feature>
<reference evidence="2" key="1">
    <citation type="journal article" date="2014" name="Front. Microbiol.">
        <title>High frequency of phylogenetically diverse reductive dehalogenase-homologous genes in deep subseafloor sedimentary metagenomes.</title>
        <authorList>
            <person name="Kawai M."/>
            <person name="Futagami T."/>
            <person name="Toyoda A."/>
            <person name="Takaki Y."/>
            <person name="Nishi S."/>
            <person name="Hori S."/>
            <person name="Arai W."/>
            <person name="Tsubouchi T."/>
            <person name="Morono Y."/>
            <person name="Uchiyama I."/>
            <person name="Ito T."/>
            <person name="Fujiyama A."/>
            <person name="Inagaki F."/>
            <person name="Takami H."/>
        </authorList>
    </citation>
    <scope>NUCLEOTIDE SEQUENCE</scope>
    <source>
        <strain evidence="2">Expedition CK06-06</strain>
    </source>
</reference>
<feature type="non-terminal residue" evidence="2">
    <location>
        <position position="1"/>
    </location>
</feature>
<evidence type="ECO:0000313" key="2">
    <source>
        <dbReference type="EMBL" id="GAG88744.1"/>
    </source>
</evidence>
<dbReference type="Gene3D" id="2.60.40.4070">
    <property type="match status" value="1"/>
</dbReference>
<dbReference type="Gene3D" id="2.60.120.260">
    <property type="entry name" value="Galactose-binding domain-like"/>
    <property type="match status" value="1"/>
</dbReference>
<dbReference type="EMBL" id="BART01011769">
    <property type="protein sequence ID" value="GAG88744.1"/>
    <property type="molecule type" value="Genomic_DNA"/>
</dbReference>
<proteinExistence type="predicted"/>
<protein>
    <recommendedName>
        <fullName evidence="1">F5/8 type C domain-containing protein</fullName>
    </recommendedName>
</protein>
<sequence>GINWQESSHNPIQQYDMMTTTTPFVLWLGDSTYQLWYGYGTPTFLDFSVYMQNFICEAEPVNIIVASSEALKVMEASKAIDNDPATFWSSVGHIGSAVHTEWIYLNTGESKNINQVVLTPRAVSGSAMCFPVDFKFQTSDDGTLWTDISGQSYTNYDCADTLDQEFTFSSSVIAQYIRLFATKLSADSYGNYYCQIAEMNVIDTVSSVGIETARVPDESYFFENFPNPFNLSTTIRYTLPEESKICLSIYNVLGKQVAVLVNEVQSDGTYQVEWNGVNENGESVAGGLYI</sequence>
<gene>
    <name evidence="2" type="ORF">S01H4_24889</name>
</gene>
<dbReference type="InterPro" id="IPR000421">
    <property type="entry name" value="FA58C"/>
</dbReference>
<feature type="domain" description="F5/8 type C" evidence="1">
    <location>
        <begin position="44"/>
        <end position="201"/>
    </location>
</feature>
<dbReference type="Pfam" id="PF00754">
    <property type="entry name" value="F5_F8_type_C"/>
    <property type="match status" value="1"/>
</dbReference>
<evidence type="ECO:0000259" key="1">
    <source>
        <dbReference type="PROSITE" id="PS50022"/>
    </source>
</evidence>
<name>X1AZJ6_9ZZZZ</name>
<organism evidence="2">
    <name type="scientific">marine sediment metagenome</name>
    <dbReference type="NCBI Taxonomy" id="412755"/>
    <lineage>
        <taxon>unclassified sequences</taxon>
        <taxon>metagenomes</taxon>
        <taxon>ecological metagenomes</taxon>
    </lineage>
</organism>
<dbReference type="InterPro" id="IPR008979">
    <property type="entry name" value="Galactose-bd-like_sf"/>
</dbReference>
<dbReference type="AlphaFoldDB" id="X1AZJ6"/>
<dbReference type="SUPFAM" id="SSF49785">
    <property type="entry name" value="Galactose-binding domain-like"/>
    <property type="match status" value="1"/>
</dbReference>